<evidence type="ECO:0000256" key="4">
    <source>
        <dbReference type="RuleBase" id="RU003949"/>
    </source>
</evidence>
<dbReference type="GO" id="GO:0005762">
    <property type="term" value="C:mitochondrial large ribosomal subunit"/>
    <property type="evidence" value="ECO:0007669"/>
    <property type="project" value="TreeGrafter"/>
</dbReference>
<dbReference type="AlphaFoldDB" id="A0A5C1H8A3"/>
<dbReference type="Pfam" id="PF00238">
    <property type="entry name" value="Ribosomal_L14"/>
    <property type="match status" value="1"/>
</dbReference>
<dbReference type="CDD" id="cd00337">
    <property type="entry name" value="Ribosomal_uL14"/>
    <property type="match status" value="1"/>
</dbReference>
<dbReference type="SUPFAM" id="SSF50193">
    <property type="entry name" value="Ribosomal protein L14"/>
    <property type="match status" value="1"/>
</dbReference>
<evidence type="ECO:0000256" key="1">
    <source>
        <dbReference type="ARBA" id="ARBA00010745"/>
    </source>
</evidence>
<organism evidence="5">
    <name type="scientific">Nephromyces sp. ex Molgula occidentalis</name>
    <dbReference type="NCBI Taxonomy" id="2544991"/>
    <lineage>
        <taxon>Eukaryota</taxon>
        <taxon>Sar</taxon>
        <taxon>Alveolata</taxon>
        <taxon>Apicomplexa</taxon>
        <taxon>Aconoidasida</taxon>
        <taxon>Nephromycida</taxon>
        <taxon>Nephromyces</taxon>
    </lineage>
</organism>
<reference evidence="5" key="1">
    <citation type="journal article" date="2019" name="Genome Biol. Evol.">
        <title>Nephromyces represents a diverse and novel lineage of the Apicomplexa that has retained apicoplasts.</title>
        <authorList>
            <person name="Munoz-Gomez S.A."/>
            <person name="Durnin K."/>
            <person name="Eme L."/>
            <person name="Paight C."/>
            <person name="Lane C.E."/>
            <person name="Saffo M.B."/>
            <person name="Slamovits C.H."/>
        </authorList>
    </citation>
    <scope>NUCLEOTIDE SEQUENCE</scope>
    <source>
        <strain evidence="5">678</strain>
    </source>
</reference>
<dbReference type="HAMAP" id="MF_01367">
    <property type="entry name" value="Ribosomal_uL14"/>
    <property type="match status" value="1"/>
</dbReference>
<dbReference type="InterPro" id="IPR000218">
    <property type="entry name" value="Ribosomal_uL14"/>
</dbReference>
<dbReference type="GO" id="GO:0070180">
    <property type="term" value="F:large ribosomal subunit rRNA binding"/>
    <property type="evidence" value="ECO:0007669"/>
    <property type="project" value="TreeGrafter"/>
</dbReference>
<dbReference type="GO" id="GO:0006412">
    <property type="term" value="P:translation"/>
    <property type="evidence" value="ECO:0007669"/>
    <property type="project" value="InterPro"/>
</dbReference>
<dbReference type="EMBL" id="MK573207">
    <property type="protein sequence ID" value="QEM01801.1"/>
    <property type="molecule type" value="Genomic_DNA"/>
</dbReference>
<accession>A0A5C1H8A3</accession>
<dbReference type="PANTHER" id="PTHR11761:SF3">
    <property type="entry name" value="LARGE RIBOSOMAL SUBUNIT PROTEIN UL14M"/>
    <property type="match status" value="1"/>
</dbReference>
<dbReference type="InterPro" id="IPR005745">
    <property type="entry name" value="Ribosomal_uL14_bac-type"/>
</dbReference>
<keyword evidence="3 4" id="KW-0687">Ribonucleoprotein</keyword>
<evidence type="ECO:0000256" key="2">
    <source>
        <dbReference type="ARBA" id="ARBA00022980"/>
    </source>
</evidence>
<dbReference type="InterPro" id="IPR036853">
    <property type="entry name" value="Ribosomal_uL14_sf"/>
</dbReference>
<dbReference type="Gene3D" id="2.40.150.20">
    <property type="entry name" value="Ribosomal protein L14"/>
    <property type="match status" value="1"/>
</dbReference>
<dbReference type="PANTHER" id="PTHR11761">
    <property type="entry name" value="50S/60S RIBOSOMAL PROTEIN L14/L23"/>
    <property type="match status" value="1"/>
</dbReference>
<proteinExistence type="inferred from homology"/>
<comment type="similarity">
    <text evidence="1 4">Belongs to the universal ribosomal protein uL14 family.</text>
</comment>
<name>A0A5C1H8A3_9APIC</name>
<sequence>MIQKGSTFNIIDNTGVKTILCIDILNSKINKIKIEDIIIGVIKNWKKNKLFKKSMIIKALVIRCKRSNIYKTGISYKFKDNAAILIDNNKNPIGTRIFGPIPKIFKEKNYIKIISLVSDFI</sequence>
<gene>
    <name evidence="5" type="primary">rpl14</name>
</gene>
<dbReference type="SMART" id="SM01374">
    <property type="entry name" value="Ribosomal_L14"/>
    <property type="match status" value="1"/>
</dbReference>
<dbReference type="NCBIfam" id="TIGR01067">
    <property type="entry name" value="rplN_bact"/>
    <property type="match status" value="1"/>
</dbReference>
<keyword evidence="2 4" id="KW-0689">Ribosomal protein</keyword>
<dbReference type="GO" id="GO:0003735">
    <property type="term" value="F:structural constituent of ribosome"/>
    <property type="evidence" value="ECO:0007669"/>
    <property type="project" value="InterPro"/>
</dbReference>
<evidence type="ECO:0000256" key="3">
    <source>
        <dbReference type="ARBA" id="ARBA00023274"/>
    </source>
</evidence>
<protein>
    <submittedName>
        <fullName evidence="5">50S ribosomal protein L14</fullName>
    </submittedName>
</protein>
<evidence type="ECO:0000313" key="5">
    <source>
        <dbReference type="EMBL" id="QEM01801.1"/>
    </source>
</evidence>